<evidence type="ECO:0000313" key="2">
    <source>
        <dbReference type="EMBL" id="MBB5033149.1"/>
    </source>
</evidence>
<feature type="compositionally biased region" description="Low complexity" evidence="1">
    <location>
        <begin position="126"/>
        <end position="149"/>
    </location>
</feature>
<feature type="compositionally biased region" description="Low complexity" evidence="1">
    <location>
        <begin position="214"/>
        <end position="238"/>
    </location>
</feature>
<accession>A0A7W7YBJ6</accession>
<gene>
    <name evidence="2" type="ORF">HNQ65_002732</name>
</gene>
<sequence length="258" mass="26869">MKLTVDQMFLLQEACTLRAEQLLERSHLAATAKDGTSADYWKQEAAAAHQLSLLFKDAIKVEITTAALEPATPASQEVARAALQRSQARLEAQLQPLRQRAAAKHPLAASQEPATPAKEAHPQIGQAQAACPPSAAAAHPAPLAESPEAQEGDAARHSLHKQVQHALAEGDPNGSLEGWSAEDQAQASSESTDQSAPLSQPSLAPQRGPASLPQSGSSIVSASAKSQQSQPRSSSHSSVHPAEPCGDINCDGCCRAAA</sequence>
<dbReference type="RefSeq" id="WP_184340063.1">
    <property type="nucleotide sequence ID" value="NZ_JACHIG010000005.1"/>
</dbReference>
<dbReference type="Proteomes" id="UP000590740">
    <property type="component" value="Unassembled WGS sequence"/>
</dbReference>
<feature type="compositionally biased region" description="Low complexity" evidence="1">
    <location>
        <begin position="181"/>
        <end position="191"/>
    </location>
</feature>
<dbReference type="AlphaFoldDB" id="A0A7W7YBJ6"/>
<organism evidence="2 3">
    <name type="scientific">Prosthecobacter vanneervenii</name>
    <dbReference type="NCBI Taxonomy" id="48466"/>
    <lineage>
        <taxon>Bacteria</taxon>
        <taxon>Pseudomonadati</taxon>
        <taxon>Verrucomicrobiota</taxon>
        <taxon>Verrucomicrobiia</taxon>
        <taxon>Verrucomicrobiales</taxon>
        <taxon>Verrucomicrobiaceae</taxon>
        <taxon>Prosthecobacter</taxon>
    </lineage>
</organism>
<name>A0A7W7YBJ6_9BACT</name>
<protein>
    <submittedName>
        <fullName evidence="2">Uncharacterized protein</fullName>
    </submittedName>
</protein>
<reference evidence="2 3" key="1">
    <citation type="submission" date="2020-08" db="EMBL/GenBank/DDBJ databases">
        <title>Genomic Encyclopedia of Type Strains, Phase IV (KMG-IV): sequencing the most valuable type-strain genomes for metagenomic binning, comparative biology and taxonomic classification.</title>
        <authorList>
            <person name="Goeker M."/>
        </authorList>
    </citation>
    <scope>NUCLEOTIDE SEQUENCE [LARGE SCALE GENOMIC DNA]</scope>
    <source>
        <strain evidence="2 3">DSM 12252</strain>
    </source>
</reference>
<feature type="region of interest" description="Disordered" evidence="1">
    <location>
        <begin position="98"/>
        <end position="250"/>
    </location>
</feature>
<comment type="caution">
    <text evidence="2">The sequence shown here is derived from an EMBL/GenBank/DDBJ whole genome shotgun (WGS) entry which is preliminary data.</text>
</comment>
<keyword evidence="3" id="KW-1185">Reference proteome</keyword>
<proteinExistence type="predicted"/>
<evidence type="ECO:0000256" key="1">
    <source>
        <dbReference type="SAM" id="MobiDB-lite"/>
    </source>
</evidence>
<feature type="compositionally biased region" description="Polar residues" evidence="1">
    <location>
        <begin position="192"/>
        <end position="203"/>
    </location>
</feature>
<dbReference type="EMBL" id="JACHIG010000005">
    <property type="protein sequence ID" value="MBB5033149.1"/>
    <property type="molecule type" value="Genomic_DNA"/>
</dbReference>
<evidence type="ECO:0000313" key="3">
    <source>
        <dbReference type="Proteomes" id="UP000590740"/>
    </source>
</evidence>